<protein>
    <submittedName>
        <fullName evidence="4">Alkaline phosphatase</fullName>
    </submittedName>
</protein>
<dbReference type="EMBL" id="SMKU01000074">
    <property type="protein sequence ID" value="TDD87140.1"/>
    <property type="molecule type" value="Genomic_DNA"/>
</dbReference>
<dbReference type="OrthoDB" id="327733at2"/>
<dbReference type="PROSITE" id="PS51318">
    <property type="entry name" value="TAT"/>
    <property type="match status" value="1"/>
</dbReference>
<dbReference type="SUPFAM" id="SSF56300">
    <property type="entry name" value="Metallo-dependent phosphatases"/>
    <property type="match status" value="1"/>
</dbReference>
<dbReference type="Gene3D" id="2.60.40.380">
    <property type="entry name" value="Purple acid phosphatase-like, N-terminal"/>
    <property type="match status" value="1"/>
</dbReference>
<dbReference type="AlphaFoldDB" id="A0A4R5BPM1"/>
<dbReference type="Gene3D" id="3.60.21.70">
    <property type="entry name" value="PhoD-like phosphatase"/>
    <property type="match status" value="1"/>
</dbReference>
<dbReference type="InterPro" id="IPR032093">
    <property type="entry name" value="PhoD_N"/>
</dbReference>
<organism evidence="4 5">
    <name type="scientific">Actinomadura rubrisoli</name>
    <dbReference type="NCBI Taxonomy" id="2530368"/>
    <lineage>
        <taxon>Bacteria</taxon>
        <taxon>Bacillati</taxon>
        <taxon>Actinomycetota</taxon>
        <taxon>Actinomycetes</taxon>
        <taxon>Streptosporangiales</taxon>
        <taxon>Thermomonosporaceae</taxon>
        <taxon>Actinomadura</taxon>
    </lineage>
</organism>
<dbReference type="PANTHER" id="PTHR43606">
    <property type="entry name" value="PHOSPHATASE, PUTATIVE (AFU_ORTHOLOGUE AFUA_6G08710)-RELATED"/>
    <property type="match status" value="1"/>
</dbReference>
<proteinExistence type="predicted"/>
<reference evidence="4 5" key="1">
    <citation type="submission" date="2019-03" db="EMBL/GenBank/DDBJ databases">
        <title>Draft genome sequences of novel Actinobacteria.</title>
        <authorList>
            <person name="Sahin N."/>
            <person name="Ay H."/>
            <person name="Saygin H."/>
        </authorList>
    </citation>
    <scope>NUCLEOTIDE SEQUENCE [LARGE SCALE GENOMIC DNA]</scope>
    <source>
        <strain evidence="4 5">H3C3</strain>
    </source>
</reference>
<dbReference type="Pfam" id="PF09423">
    <property type="entry name" value="PhoD"/>
    <property type="match status" value="1"/>
</dbReference>
<evidence type="ECO:0000259" key="2">
    <source>
        <dbReference type="Pfam" id="PF09423"/>
    </source>
</evidence>
<dbReference type="InterPro" id="IPR006311">
    <property type="entry name" value="TAT_signal"/>
</dbReference>
<dbReference type="InterPro" id="IPR029052">
    <property type="entry name" value="Metallo-depent_PP-like"/>
</dbReference>
<comment type="caution">
    <text evidence="4">The sequence shown here is derived from an EMBL/GenBank/DDBJ whole genome shotgun (WGS) entry which is preliminary data.</text>
</comment>
<sequence length="554" mass="61873">MSERIPRRRFLATGGAASAVTAGQILFGPAMLGQDGAVAAVRAYGGAPLPRGLFTLGVASGDPLPDGFVLWTRLAPRPVDGGGMPDRTVPVTWQVAEDERFRRVRATGIEAARPERGHAVHAEVGGLRPDREYFYRFRVGQELSPIGRSRTAPRSGAANRRLRFAFASCQNWQDGYFTAYHHLAQEDLAFVAFLGDYIYESAPRPTTVRTHEGTDEPYTLAEYRNRHAQYKTDAELQAAHAAFPWIATWDDHEVDNNWADEIPQDPDQQPREKFLARRAAAFQAYYEHMPLRGAARPHGIDMRLHRRLGFGRLATVHVLDTRQYRSDQPDTLAQAEDPGRTLTGAGQERWLVDGMSRSGTRWNLLANQVMWASNDRKAGPEQVFDFDNWDGYRVQRRRMLEFFGSGRTANPVVLTGDRHATWVCDLKPDFDDPASRVVGAEITGTSISSGGDSDPVSFHRTFDPIMAESPHWKYIGNLRGYVVCDVSPARLLASLRIVSTVWKPGGTTVATAARFQVEAGRPGISVVDRVPPEREQQALVEETARRYEVDDDQF</sequence>
<feature type="region of interest" description="Disordered" evidence="1">
    <location>
        <begin position="327"/>
        <end position="346"/>
    </location>
</feature>
<evidence type="ECO:0000256" key="1">
    <source>
        <dbReference type="SAM" id="MobiDB-lite"/>
    </source>
</evidence>
<dbReference type="RefSeq" id="WP_131894108.1">
    <property type="nucleotide sequence ID" value="NZ_SMKU01000074.1"/>
</dbReference>
<gene>
    <name evidence="4" type="ORF">E1298_16500</name>
</gene>
<evidence type="ECO:0000313" key="4">
    <source>
        <dbReference type="EMBL" id="TDD87140.1"/>
    </source>
</evidence>
<feature type="domain" description="PhoD-like phosphatase metallophosphatase" evidence="2">
    <location>
        <begin position="164"/>
        <end position="493"/>
    </location>
</feature>
<evidence type="ECO:0000259" key="3">
    <source>
        <dbReference type="Pfam" id="PF16655"/>
    </source>
</evidence>
<dbReference type="PANTHER" id="PTHR43606:SF2">
    <property type="entry name" value="ALKALINE PHOSPHATASE FAMILY PROTEIN (AFU_ORTHOLOGUE AFUA_5G03860)"/>
    <property type="match status" value="1"/>
</dbReference>
<dbReference type="InterPro" id="IPR038607">
    <property type="entry name" value="PhoD-like_sf"/>
</dbReference>
<dbReference type="Proteomes" id="UP000294513">
    <property type="component" value="Unassembled WGS sequence"/>
</dbReference>
<feature type="domain" description="Phospholipase D N-terminal" evidence="3">
    <location>
        <begin position="56"/>
        <end position="151"/>
    </location>
</feature>
<evidence type="ECO:0000313" key="5">
    <source>
        <dbReference type="Proteomes" id="UP000294513"/>
    </source>
</evidence>
<dbReference type="InterPro" id="IPR018946">
    <property type="entry name" value="PhoD-like_MPP"/>
</dbReference>
<keyword evidence="5" id="KW-1185">Reference proteome</keyword>
<dbReference type="Pfam" id="PF16655">
    <property type="entry name" value="PhoD_N"/>
    <property type="match status" value="1"/>
</dbReference>
<name>A0A4R5BPM1_9ACTN</name>
<dbReference type="InterPro" id="IPR052900">
    <property type="entry name" value="Phospholipid_Metab_Enz"/>
</dbReference>
<accession>A0A4R5BPM1</accession>
<dbReference type="CDD" id="cd07389">
    <property type="entry name" value="MPP_PhoD"/>
    <property type="match status" value="1"/>
</dbReference>